<dbReference type="Gene3D" id="1.10.287.950">
    <property type="entry name" value="Methyl-accepting chemotaxis protein"/>
    <property type="match status" value="1"/>
</dbReference>
<dbReference type="STRING" id="1511.CLOST_0608"/>
<dbReference type="PANTHER" id="PTHR32089">
    <property type="entry name" value="METHYL-ACCEPTING CHEMOTAXIS PROTEIN MCPB"/>
    <property type="match status" value="1"/>
</dbReference>
<keyword evidence="1 2" id="KW-0807">Transducer</keyword>
<feature type="domain" description="Methyl-accepting transducer" evidence="4">
    <location>
        <begin position="103"/>
        <end position="331"/>
    </location>
</feature>
<keyword evidence="6" id="KW-1185">Reference proteome</keyword>
<evidence type="ECO:0000256" key="3">
    <source>
        <dbReference type="SAM" id="Coils"/>
    </source>
</evidence>
<dbReference type="EMBL" id="FP565809">
    <property type="protein sequence ID" value="CBH20734.1"/>
    <property type="molecule type" value="Genomic_DNA"/>
</dbReference>
<dbReference type="BioCyc" id="CSTI499177:GJE9-651-MONOMER"/>
<reference evidence="6" key="1">
    <citation type="journal article" date="2010" name="BMC Genomics">
        <title>Clostridium sticklandii, a specialist in amino acid degradation:revisiting its metabolism through its genome sequence.</title>
        <authorList>
            <person name="Fonknechten N."/>
            <person name="Chaussonnerie S."/>
            <person name="Tricot S."/>
            <person name="Lajus A."/>
            <person name="Andreesen J.R."/>
            <person name="Perchat N."/>
            <person name="Pelletier E."/>
            <person name="Gouyvenoux M."/>
            <person name="Barbe V."/>
            <person name="Salanoubat M."/>
            <person name="Le Paslier D."/>
            <person name="Weissenbach J."/>
            <person name="Cohen G.N."/>
            <person name="Kreimeyer A."/>
        </authorList>
    </citation>
    <scope>NUCLEOTIDE SEQUENCE [LARGE SCALE GENOMIC DNA]</scope>
    <source>
        <strain evidence="6">ATCC 12662 / DSM 519 / JCM 1433 / CCUG 9281 / NCIMB 10654 / HF</strain>
    </source>
</reference>
<protein>
    <submittedName>
        <fullName evidence="5">Methyl-accepting chemotaxis sensory transducer</fullName>
    </submittedName>
</protein>
<proteinExistence type="predicted"/>
<dbReference type="GO" id="GO:0007165">
    <property type="term" value="P:signal transduction"/>
    <property type="evidence" value="ECO:0007669"/>
    <property type="project" value="UniProtKB-KW"/>
</dbReference>
<evidence type="ECO:0000313" key="5">
    <source>
        <dbReference type="EMBL" id="CBH20734.1"/>
    </source>
</evidence>
<dbReference type="GO" id="GO:0016020">
    <property type="term" value="C:membrane"/>
    <property type="evidence" value="ECO:0007669"/>
    <property type="project" value="InterPro"/>
</dbReference>
<dbReference type="AlphaFoldDB" id="E3PWB9"/>
<evidence type="ECO:0000313" key="6">
    <source>
        <dbReference type="Proteomes" id="UP000007041"/>
    </source>
</evidence>
<dbReference type="PROSITE" id="PS50111">
    <property type="entry name" value="CHEMOTAXIS_TRANSDUC_2"/>
    <property type="match status" value="1"/>
</dbReference>
<organism evidence="5 6">
    <name type="scientific">Acetoanaerobium sticklandii (strain ATCC 12662 / DSM 519 / JCM 1433 / CCUG 9281 / NCIMB 10654 / HF)</name>
    <name type="common">Clostridium sticklandii</name>
    <dbReference type="NCBI Taxonomy" id="499177"/>
    <lineage>
        <taxon>Bacteria</taxon>
        <taxon>Bacillati</taxon>
        <taxon>Bacillota</taxon>
        <taxon>Clostridia</taxon>
        <taxon>Peptostreptococcales</taxon>
        <taxon>Filifactoraceae</taxon>
        <taxon>Acetoanaerobium</taxon>
    </lineage>
</organism>
<evidence type="ECO:0000256" key="2">
    <source>
        <dbReference type="PROSITE-ProRule" id="PRU00284"/>
    </source>
</evidence>
<dbReference type="KEGG" id="cst:CLOST_0608"/>
<dbReference type="HOGENOM" id="CLU_556331_0_0_9"/>
<dbReference type="Proteomes" id="UP000007041">
    <property type="component" value="Chromosome"/>
</dbReference>
<sequence length="498" mass="55818">MKLHNSENIEHGKNSFFKRKEQPVCGEMHEVIHILDGRFKGQHQAFPEVKHSIHKSLVVYLNKLLESENILSKSVKKLMKVVIGISNFDVETKHLSGKLKVLSEDLSVLSESNLALVEETTASMNSVSDSVFNASDTMEKLSESATYVLEKNKNGLGSLENLNNIKEDMVKSAEGMGYKIDHLIGLTENVKNIVGTVETIAAQTNLLALNASIEAARAGEHGRGFSVVAEEIRKLAEMTKNSLTDMRSLMEEIQISANESKQSMGNTLDSTHTMNSMIDEIHDTIDENVNLLERVVLDIKSINTDFYGIKNAVYNINEAMEASSKDAEELNLLTIKIKNDSEYSAKMAETISKIDSEITEIIHEQIHSLNNSAHPVTNEDLLSELQNARLSHKAWLSKLKEMAEKKEVLPLQINSKKCAFGHFYQSFEIHNPDLLEEWKMIDELHKKFHQTGSNAINAIGLNDTEKLAPLIKEAEHLSENLFEVLDKLTDKIKKAESI</sequence>
<dbReference type="SUPFAM" id="SSF58104">
    <property type="entry name" value="Methyl-accepting chemotaxis protein (MCP) signaling domain"/>
    <property type="match status" value="1"/>
</dbReference>
<keyword evidence="3" id="KW-0175">Coiled coil</keyword>
<dbReference type="SMART" id="SM00283">
    <property type="entry name" value="MA"/>
    <property type="match status" value="1"/>
</dbReference>
<dbReference type="Gene3D" id="1.20.120.30">
    <property type="entry name" value="Aspartate receptor, ligand-binding domain"/>
    <property type="match status" value="1"/>
</dbReference>
<gene>
    <name evidence="5" type="ordered locus">CLOST_0608</name>
</gene>
<dbReference type="Pfam" id="PF00015">
    <property type="entry name" value="MCPsignal"/>
    <property type="match status" value="1"/>
</dbReference>
<dbReference type="eggNOG" id="COG0840">
    <property type="taxonomic scope" value="Bacteria"/>
</dbReference>
<name>E3PWB9_ACESD</name>
<evidence type="ECO:0000259" key="4">
    <source>
        <dbReference type="PROSITE" id="PS50111"/>
    </source>
</evidence>
<dbReference type="PANTHER" id="PTHR32089:SF112">
    <property type="entry name" value="LYSOZYME-LIKE PROTEIN-RELATED"/>
    <property type="match status" value="1"/>
</dbReference>
<feature type="coiled-coil region" evidence="3">
    <location>
        <begin position="471"/>
        <end position="498"/>
    </location>
</feature>
<evidence type="ECO:0000256" key="1">
    <source>
        <dbReference type="ARBA" id="ARBA00023224"/>
    </source>
</evidence>
<accession>E3PWB9</accession>
<dbReference type="Pfam" id="PF13682">
    <property type="entry name" value="CZB"/>
    <property type="match status" value="1"/>
</dbReference>
<dbReference type="InterPro" id="IPR025991">
    <property type="entry name" value="Chemoreceptor_zinc-bind_dom"/>
</dbReference>
<dbReference type="InterPro" id="IPR004089">
    <property type="entry name" value="MCPsignal_dom"/>
</dbReference>